<proteinExistence type="predicted"/>
<sequence length="275" mass="30623">MDPEDARKAVHLGASMPYVMPQNALELFKANAFGTLEGEAGAERAYRLRVLEPSRSTSLLTLCITRCDGAVIVVDMELVRTRYSVRLEHLNASIQECPAGIQSARGGAPDDQNGRTALPRQRHDTWHTATESQNAEAGRRNFEQSVDLRPANADLVALEKHTSGTKRKRDASTDEEFQPSREAIILSSASPSPSNGREEPFLRLGDGELATEVVLADFDRLADGNWLNDNLVNFYLVYLLLEFRRIMAATNALQRSRAAILSLYLSTIWWYQSMA</sequence>
<dbReference type="Gene3D" id="3.40.395.10">
    <property type="entry name" value="Adenoviral Proteinase, Chain A"/>
    <property type="match status" value="1"/>
</dbReference>
<comment type="caution">
    <text evidence="2">The sequence shown here is derived from an EMBL/GenBank/DDBJ whole genome shotgun (WGS) entry which is preliminary data.</text>
</comment>
<feature type="compositionally biased region" description="Low complexity" evidence="1">
    <location>
        <begin position="183"/>
        <end position="194"/>
    </location>
</feature>
<evidence type="ECO:0000313" key="2">
    <source>
        <dbReference type="EMBL" id="OAA65152.1"/>
    </source>
</evidence>
<gene>
    <name evidence="2" type="ORF">LEL_10599</name>
</gene>
<dbReference type="InterPro" id="IPR038765">
    <property type="entry name" value="Papain-like_cys_pep_sf"/>
</dbReference>
<reference evidence="2 3" key="1">
    <citation type="journal article" date="2016" name="Genome Biol. Evol.">
        <title>Divergent and convergent evolution of fungal pathogenicity.</title>
        <authorList>
            <person name="Shang Y."/>
            <person name="Xiao G."/>
            <person name="Zheng P."/>
            <person name="Cen K."/>
            <person name="Zhan S."/>
            <person name="Wang C."/>
        </authorList>
    </citation>
    <scope>NUCLEOTIDE SEQUENCE [LARGE SCALE GENOMIC DNA]</scope>
    <source>
        <strain evidence="2 3">RCEF 1005</strain>
    </source>
</reference>
<evidence type="ECO:0000313" key="3">
    <source>
        <dbReference type="Proteomes" id="UP000076881"/>
    </source>
</evidence>
<dbReference type="Proteomes" id="UP000076881">
    <property type="component" value="Unassembled WGS sequence"/>
</dbReference>
<evidence type="ECO:0000256" key="1">
    <source>
        <dbReference type="SAM" id="MobiDB-lite"/>
    </source>
</evidence>
<dbReference type="EMBL" id="AZHF01000014">
    <property type="protein sequence ID" value="OAA65152.1"/>
    <property type="molecule type" value="Genomic_DNA"/>
</dbReference>
<accession>A0A162J847</accession>
<dbReference type="SUPFAM" id="SSF54001">
    <property type="entry name" value="Cysteine proteinases"/>
    <property type="match status" value="1"/>
</dbReference>
<protein>
    <submittedName>
        <fullName evidence="2">Uncharacterized protein</fullName>
    </submittedName>
</protein>
<dbReference type="AlphaFoldDB" id="A0A162J847"/>
<organism evidence="2 3">
    <name type="scientific">Akanthomyces lecanii RCEF 1005</name>
    <dbReference type="NCBI Taxonomy" id="1081108"/>
    <lineage>
        <taxon>Eukaryota</taxon>
        <taxon>Fungi</taxon>
        <taxon>Dikarya</taxon>
        <taxon>Ascomycota</taxon>
        <taxon>Pezizomycotina</taxon>
        <taxon>Sordariomycetes</taxon>
        <taxon>Hypocreomycetidae</taxon>
        <taxon>Hypocreales</taxon>
        <taxon>Cordycipitaceae</taxon>
        <taxon>Akanthomyces</taxon>
        <taxon>Cordyceps confragosa</taxon>
    </lineage>
</organism>
<keyword evidence="3" id="KW-1185">Reference proteome</keyword>
<feature type="region of interest" description="Disordered" evidence="1">
    <location>
        <begin position="103"/>
        <end position="140"/>
    </location>
</feature>
<name>A0A162J847_CORDF</name>
<feature type="region of interest" description="Disordered" evidence="1">
    <location>
        <begin position="159"/>
        <end position="200"/>
    </location>
</feature>